<organism evidence="2">
    <name type="scientific">Platynereis dumerilii</name>
    <name type="common">Dumeril's clam worm</name>
    <dbReference type="NCBI Taxonomy" id="6359"/>
    <lineage>
        <taxon>Eukaryota</taxon>
        <taxon>Metazoa</taxon>
        <taxon>Spiralia</taxon>
        <taxon>Lophotrochozoa</taxon>
        <taxon>Annelida</taxon>
        <taxon>Polychaeta</taxon>
        <taxon>Errantia</taxon>
        <taxon>Phyllodocida</taxon>
        <taxon>Nereididae</taxon>
        <taxon>Platynereis</taxon>
    </lineage>
</organism>
<sequence>MDISACAFCAIFLFASLLHTGSARPLDEYLIDQEIGKLQDTDRMEMLEKLLYRLIPSEDGENLRNGEDLEDDRSLQNYYDKHLKDLHVSTRSHSSSPVRYSNVFGTRNNYEGSRMPLRIAGSKRNFDRNGWGGGYGKK</sequence>
<evidence type="ECO:0000313" key="2">
    <source>
        <dbReference type="EMBL" id="AHB62371.1"/>
    </source>
</evidence>
<name>V5TE05_PLADU</name>
<dbReference type="EMBL" id="KF515932">
    <property type="protein sequence ID" value="AHB62371.1"/>
    <property type="molecule type" value="mRNA"/>
</dbReference>
<feature type="chain" id="PRO_5004740961" evidence="1">
    <location>
        <begin position="24"/>
        <end position="138"/>
    </location>
</feature>
<keyword evidence="2" id="KW-0527">Neuropeptide</keyword>
<evidence type="ECO:0000256" key="1">
    <source>
        <dbReference type="SAM" id="SignalP"/>
    </source>
</evidence>
<reference evidence="2" key="1">
    <citation type="submission" date="2013-08" db="EMBL/GenBank/DDBJ databases">
        <title>The neuropeptide complement of the marine annelid Platynereis dumerilii.</title>
        <authorList>
            <person name="Conzelmann M."/>
            <person name="Williams E.A."/>
            <person name="Krug K."/>
            <person name="Franz-Wachtel M."/>
            <person name="Macek B."/>
            <person name="Jekely G."/>
        </authorList>
    </citation>
    <scope>NUCLEOTIDE SEQUENCE</scope>
</reference>
<accession>V5TE05</accession>
<dbReference type="GO" id="GO:0007218">
    <property type="term" value="P:neuropeptide signaling pathway"/>
    <property type="evidence" value="ECO:0007669"/>
    <property type="project" value="UniProtKB-KW"/>
</dbReference>
<feature type="signal peptide" evidence="1">
    <location>
        <begin position="1"/>
        <end position="23"/>
    </location>
</feature>
<dbReference type="AlphaFoldDB" id="V5TE05"/>
<keyword evidence="1" id="KW-0732">Signal</keyword>
<proteinExistence type="evidence at transcript level"/>
<protein>
    <submittedName>
        <fullName evidence="2">GYamide neuropeptide</fullName>
    </submittedName>
</protein>